<dbReference type="PANTHER" id="PTHR47447">
    <property type="entry name" value="OS03G0856100 PROTEIN"/>
    <property type="match status" value="1"/>
</dbReference>
<protein>
    <recommendedName>
        <fullName evidence="3">RAP domain-containing protein</fullName>
    </recommendedName>
</protein>
<dbReference type="PANTHER" id="PTHR47447:SF17">
    <property type="entry name" value="OS12G0638900 PROTEIN"/>
    <property type="match status" value="1"/>
</dbReference>
<dbReference type="Gene3D" id="1.25.40.10">
    <property type="entry name" value="Tetratricopeptide repeat domain"/>
    <property type="match status" value="2"/>
</dbReference>
<name>A0ABP0QNR5_9DINO</name>
<dbReference type="InterPro" id="IPR011990">
    <property type="entry name" value="TPR-like_helical_dom_sf"/>
</dbReference>
<keyword evidence="5" id="KW-1185">Reference proteome</keyword>
<evidence type="ECO:0000256" key="1">
    <source>
        <dbReference type="ARBA" id="ARBA00022737"/>
    </source>
</evidence>
<feature type="repeat" description="PPR" evidence="2">
    <location>
        <begin position="700"/>
        <end position="734"/>
    </location>
</feature>
<dbReference type="InterPro" id="IPR002885">
    <property type="entry name" value="PPR_rpt"/>
</dbReference>
<evidence type="ECO:0000313" key="4">
    <source>
        <dbReference type="EMBL" id="CAK9089907.1"/>
    </source>
</evidence>
<comment type="caution">
    <text evidence="4">The sequence shown here is derived from an EMBL/GenBank/DDBJ whole genome shotgun (WGS) entry which is preliminary data.</text>
</comment>
<sequence>MIPLAAMAPRWRATLRRHFSDLTSPWQILRRWKEEGKAAADHVGALYNLGRITRGRGTSESKAEWERHDAMQLGLQDDELFAELLSAIEEAIPELDQKGLSRVLMGLGDTHEDLPFGHSTTPQEHLQRLFSLVEAACAKLLSDWEAPAASLDDRDLGFPLFALSRLGIYNQEVFDTASRLLTSKLSGQPPLPVQGLRQWLLACNSLSHSLTQHAEAITAYEPPQPWTSEEDSRLHQMAGALAHLPDPNPLLANVLQEVIRRPASQLRSSKAVALYGLQVVRLLIEAGCVPSTVSFPAELGRELDHSLEQKSKVVRRCSHLENKVGHVLTNCGFEPRHDVVPRAGLSADFFCHWEAKKISFFLEVDGPSHFCVRPFWRRRGRAVLKQRVFASQGWPLVSIPYWIAAPPGAYARRGGPRKMPSLELNEEEVKQTIAEQLDTWSSSNPPHVRQWWAESVSGQKATALTLLFDRPLPPSAPAVAAALGACGKSGAWQHAVSCLESVEAGKGELNATSFGIAVNACARNDEVNASLSLLRRAHSRDLEPGLLAYTSFLSACGRTLSWETAVMMMRMMKDRSLQPDAVCINAALSSLGASGQWHLALHVFDEVKRMAQLALSRGSPAARLLDVGVVNTAANACERSSQWRTALKLFHELCSRSMGLGIRPDTVTFNVAISSWGQGLHWKHALKILAHMRYWEKMPDEVTYSSAISACERSLQWMHALALLDMMRCQALPPNLLCYGAAVGAGDWRFAFQLLEAIKTERLEPTTICFNAVGASQSG</sequence>
<proteinExistence type="predicted"/>
<dbReference type="Proteomes" id="UP001642484">
    <property type="component" value="Unassembled WGS sequence"/>
</dbReference>
<evidence type="ECO:0000313" key="5">
    <source>
        <dbReference type="Proteomes" id="UP001642484"/>
    </source>
</evidence>
<organism evidence="4 5">
    <name type="scientific">Durusdinium trenchii</name>
    <dbReference type="NCBI Taxonomy" id="1381693"/>
    <lineage>
        <taxon>Eukaryota</taxon>
        <taxon>Sar</taxon>
        <taxon>Alveolata</taxon>
        <taxon>Dinophyceae</taxon>
        <taxon>Suessiales</taxon>
        <taxon>Symbiodiniaceae</taxon>
        <taxon>Durusdinium</taxon>
    </lineage>
</organism>
<dbReference type="Pfam" id="PF08373">
    <property type="entry name" value="RAP"/>
    <property type="match status" value="1"/>
</dbReference>
<dbReference type="NCBIfam" id="TIGR00756">
    <property type="entry name" value="PPR"/>
    <property type="match status" value="1"/>
</dbReference>
<gene>
    <name evidence="4" type="ORF">CCMP2556_LOCUS43234</name>
</gene>
<dbReference type="PROSITE" id="PS51375">
    <property type="entry name" value="PPR"/>
    <property type="match status" value="1"/>
</dbReference>
<dbReference type="Pfam" id="PF13041">
    <property type="entry name" value="PPR_2"/>
    <property type="match status" value="1"/>
</dbReference>
<dbReference type="Pfam" id="PF01535">
    <property type="entry name" value="PPR"/>
    <property type="match status" value="1"/>
</dbReference>
<evidence type="ECO:0000259" key="3">
    <source>
        <dbReference type="Pfam" id="PF08373"/>
    </source>
</evidence>
<dbReference type="InterPro" id="IPR013584">
    <property type="entry name" value="RAP"/>
</dbReference>
<feature type="domain" description="RAP" evidence="3">
    <location>
        <begin position="362"/>
        <end position="402"/>
    </location>
</feature>
<reference evidence="4 5" key="1">
    <citation type="submission" date="2024-02" db="EMBL/GenBank/DDBJ databases">
        <authorList>
            <person name="Chen Y."/>
            <person name="Shah S."/>
            <person name="Dougan E. K."/>
            <person name="Thang M."/>
            <person name="Chan C."/>
        </authorList>
    </citation>
    <scope>NUCLEOTIDE SEQUENCE [LARGE SCALE GENOMIC DNA]</scope>
</reference>
<keyword evidence="1" id="KW-0677">Repeat</keyword>
<evidence type="ECO:0000256" key="2">
    <source>
        <dbReference type="PROSITE-ProRule" id="PRU00708"/>
    </source>
</evidence>
<accession>A0ABP0QNR5</accession>
<dbReference type="EMBL" id="CAXAMN010024784">
    <property type="protein sequence ID" value="CAK9089907.1"/>
    <property type="molecule type" value="Genomic_DNA"/>
</dbReference>